<dbReference type="OrthoDB" id="6402043at2"/>
<proteinExistence type="predicted"/>
<organism evidence="1 2">
    <name type="scientific">Pseudoalteromonas porphyrae</name>
    <dbReference type="NCBI Taxonomy" id="187330"/>
    <lineage>
        <taxon>Bacteria</taxon>
        <taxon>Pseudomonadati</taxon>
        <taxon>Pseudomonadota</taxon>
        <taxon>Gammaproteobacteria</taxon>
        <taxon>Alteromonadales</taxon>
        <taxon>Pseudoalteromonadaceae</taxon>
        <taxon>Pseudoalteromonas</taxon>
    </lineage>
</organism>
<reference evidence="1 2" key="1">
    <citation type="submission" date="2015-08" db="EMBL/GenBank/DDBJ databases">
        <title>Draft Genome Sequence of Pseudoalteromonas porphyrae UCD-SED14.</title>
        <authorList>
            <person name="Coil D.A."/>
            <person name="Jospin G."/>
            <person name="Lee R.D."/>
            <person name="Eisen J.A."/>
        </authorList>
    </citation>
    <scope>NUCLEOTIDE SEQUENCE [LARGE SCALE GENOMIC DNA]</scope>
    <source>
        <strain evidence="1 2">UCD-SED14</strain>
    </source>
</reference>
<evidence type="ECO:0000313" key="1">
    <source>
        <dbReference type="EMBL" id="KPH65477.1"/>
    </source>
</evidence>
<protein>
    <submittedName>
        <fullName evidence="1">Uncharacterized protein</fullName>
    </submittedName>
</protein>
<comment type="caution">
    <text evidence="1">The sequence shown here is derived from an EMBL/GenBank/DDBJ whole genome shotgun (WGS) entry which is preliminary data.</text>
</comment>
<name>A0A0N1MW74_9GAMM</name>
<gene>
    <name evidence="1" type="ORF">ADS77_00650</name>
</gene>
<dbReference type="Proteomes" id="UP000037848">
    <property type="component" value="Unassembled WGS sequence"/>
</dbReference>
<keyword evidence="2" id="KW-1185">Reference proteome</keyword>
<accession>A0A0N1MW74</accession>
<dbReference type="PATRIC" id="fig|187330.3.peg.136"/>
<dbReference type="RefSeq" id="WP_054204073.1">
    <property type="nucleotide sequence ID" value="NZ_LHPH01000001.1"/>
</dbReference>
<evidence type="ECO:0000313" key="2">
    <source>
        <dbReference type="Proteomes" id="UP000037848"/>
    </source>
</evidence>
<sequence>MTSLLVLTLTATQLCYNADADTHAIKIERFISEPAALLSARKKREDMCIDINELHIDEVKKLVAADGKTFSLEKNK</sequence>
<dbReference type="EMBL" id="LHPH01000001">
    <property type="protein sequence ID" value="KPH65477.1"/>
    <property type="molecule type" value="Genomic_DNA"/>
</dbReference>
<dbReference type="AlphaFoldDB" id="A0A0N1MW74"/>
<dbReference type="STRING" id="187330.AMS58_05735"/>